<sequence>MARKDRSRRVDILQDSPFLNLPAEIREQIYYAALVRPTPIDLWPMEYAQDPITNQILRLQEDLAFVRKEMATGLLTTCKQIFQEASNIFWSKNTFRFSGDIEWFGARRFLGQVGPRALSQLQSLELFAPLADAHCLDTSSFDGSLYPKRIEFYSNAREAKNRPKMHMVKARKGPWMERFPARHIHRRRLDAHTNFVLTRNVEHVCHLLDVAKASVELKLILPRGFGLNRVDGPVFEEENQPGWTFRARFRNVESYDLLLPQGLLRILPLFTRSAKLVVEAGAQIKDLEMVERFTNRGISVLCQPGSFIRYDMLEEVLVAKQWMSLSAEFDFLDGTSALFDEIQRDLVPALGGRATSTSGPISTMRILKGFGGCRFVERDEWNCVGCPFKRGKLGLGTSGRYLHRPTSTKCSVNKVLVIKNKSRAIRNGFVNSGVMGDR</sequence>
<dbReference type="OrthoDB" id="5272396at2759"/>
<dbReference type="InterPro" id="IPR038883">
    <property type="entry name" value="AN11006-like"/>
</dbReference>
<reference evidence="1 2" key="1">
    <citation type="submission" date="2014-04" db="EMBL/GenBank/DDBJ databases">
        <authorList>
            <consortium name="DOE Joint Genome Institute"/>
            <person name="Kuo A."/>
            <person name="Martino E."/>
            <person name="Perotto S."/>
            <person name="Kohler A."/>
            <person name="Nagy L.G."/>
            <person name="Floudas D."/>
            <person name="Copeland A."/>
            <person name="Barry K.W."/>
            <person name="Cichocki N."/>
            <person name="Veneault-Fourrey C."/>
            <person name="LaButti K."/>
            <person name="Lindquist E.A."/>
            <person name="Lipzen A."/>
            <person name="Lundell T."/>
            <person name="Morin E."/>
            <person name="Murat C."/>
            <person name="Sun H."/>
            <person name="Tunlid A."/>
            <person name="Henrissat B."/>
            <person name="Grigoriev I.V."/>
            <person name="Hibbett D.S."/>
            <person name="Martin F."/>
            <person name="Nordberg H.P."/>
            <person name="Cantor M.N."/>
            <person name="Hua S.X."/>
        </authorList>
    </citation>
    <scope>NUCLEOTIDE SEQUENCE [LARGE SCALE GENOMIC DNA]</scope>
    <source>
        <strain evidence="1 2">Zn</strain>
    </source>
</reference>
<evidence type="ECO:0000313" key="1">
    <source>
        <dbReference type="EMBL" id="KIM97066.1"/>
    </source>
</evidence>
<evidence type="ECO:0000313" key="2">
    <source>
        <dbReference type="Proteomes" id="UP000054321"/>
    </source>
</evidence>
<dbReference type="InParanoid" id="A0A0C3H3F1"/>
<evidence type="ECO:0008006" key="3">
    <source>
        <dbReference type="Google" id="ProtNLM"/>
    </source>
</evidence>
<keyword evidence="2" id="KW-1185">Reference proteome</keyword>
<dbReference type="STRING" id="913774.A0A0C3H3F1"/>
<dbReference type="Proteomes" id="UP000054321">
    <property type="component" value="Unassembled WGS sequence"/>
</dbReference>
<name>A0A0C3H3F1_OIDMZ</name>
<dbReference type="AlphaFoldDB" id="A0A0C3H3F1"/>
<dbReference type="PANTHER" id="PTHR42085">
    <property type="entry name" value="F-BOX DOMAIN-CONTAINING PROTEIN"/>
    <property type="match status" value="1"/>
</dbReference>
<gene>
    <name evidence="1" type="ORF">OIDMADRAFT_147668</name>
</gene>
<protein>
    <recommendedName>
        <fullName evidence="3">F-box domain-containing protein</fullName>
    </recommendedName>
</protein>
<accession>A0A0C3H3F1</accession>
<proteinExistence type="predicted"/>
<reference evidence="2" key="2">
    <citation type="submission" date="2015-01" db="EMBL/GenBank/DDBJ databases">
        <title>Evolutionary Origins and Diversification of the Mycorrhizal Mutualists.</title>
        <authorList>
            <consortium name="DOE Joint Genome Institute"/>
            <consortium name="Mycorrhizal Genomics Consortium"/>
            <person name="Kohler A."/>
            <person name="Kuo A."/>
            <person name="Nagy L.G."/>
            <person name="Floudas D."/>
            <person name="Copeland A."/>
            <person name="Barry K.W."/>
            <person name="Cichocki N."/>
            <person name="Veneault-Fourrey C."/>
            <person name="LaButti K."/>
            <person name="Lindquist E.A."/>
            <person name="Lipzen A."/>
            <person name="Lundell T."/>
            <person name="Morin E."/>
            <person name="Murat C."/>
            <person name="Riley R."/>
            <person name="Ohm R."/>
            <person name="Sun H."/>
            <person name="Tunlid A."/>
            <person name="Henrissat B."/>
            <person name="Grigoriev I.V."/>
            <person name="Hibbett D.S."/>
            <person name="Martin F."/>
        </authorList>
    </citation>
    <scope>NUCLEOTIDE SEQUENCE [LARGE SCALE GENOMIC DNA]</scope>
    <source>
        <strain evidence="2">Zn</strain>
    </source>
</reference>
<organism evidence="1 2">
    <name type="scientific">Oidiodendron maius (strain Zn)</name>
    <dbReference type="NCBI Taxonomy" id="913774"/>
    <lineage>
        <taxon>Eukaryota</taxon>
        <taxon>Fungi</taxon>
        <taxon>Dikarya</taxon>
        <taxon>Ascomycota</taxon>
        <taxon>Pezizomycotina</taxon>
        <taxon>Leotiomycetes</taxon>
        <taxon>Leotiomycetes incertae sedis</taxon>
        <taxon>Myxotrichaceae</taxon>
        <taxon>Oidiodendron</taxon>
    </lineage>
</organism>
<dbReference type="HOGENOM" id="CLU_625688_0_0_1"/>
<dbReference type="PANTHER" id="PTHR42085:SF2">
    <property type="entry name" value="F-BOX DOMAIN-CONTAINING PROTEIN"/>
    <property type="match status" value="1"/>
</dbReference>
<dbReference type="EMBL" id="KN832882">
    <property type="protein sequence ID" value="KIM97066.1"/>
    <property type="molecule type" value="Genomic_DNA"/>
</dbReference>